<evidence type="ECO:0000256" key="4">
    <source>
        <dbReference type="ARBA" id="ARBA00022723"/>
    </source>
</evidence>
<feature type="binding site" evidence="7">
    <location>
        <position position="142"/>
    </location>
    <ligand>
        <name>4-CDP-2-C-methyl-D-erythritol 2-phosphate</name>
        <dbReference type="ChEBI" id="CHEBI:57919"/>
    </ligand>
</feature>
<evidence type="ECO:0000259" key="9">
    <source>
        <dbReference type="Pfam" id="PF02542"/>
    </source>
</evidence>
<keyword evidence="4 7" id="KW-0479">Metal-binding</keyword>
<dbReference type="InterPro" id="IPR003526">
    <property type="entry name" value="MECDP_synthase"/>
</dbReference>
<dbReference type="PANTHER" id="PTHR43181">
    <property type="entry name" value="2-C-METHYL-D-ERYTHRITOL 2,4-CYCLODIPHOSPHATE SYNTHASE, CHLOROPLASTIC"/>
    <property type="match status" value="1"/>
</dbReference>
<gene>
    <name evidence="7" type="primary">ispF</name>
    <name evidence="10" type="ORF">AYP45_01325</name>
</gene>
<reference evidence="10 11" key="1">
    <citation type="journal article" date="2017" name="Water Res.">
        <title>Discovery and metagenomic analysis of an anammox bacterial enrichment related to Candidatus "Brocadia caroliniensis" in a full-scale glycerol-fed nitritation-denitritation separate centrate treatment process.</title>
        <authorList>
            <person name="Park H."/>
            <person name="Brotto A.C."/>
            <person name="van Loosdrecht M.C."/>
            <person name="Chandran K."/>
        </authorList>
    </citation>
    <scope>NUCLEOTIDE SEQUENCE [LARGE SCALE GENOMIC DNA]</scope>
    <source>
        <strain evidence="10">26THWARD</strain>
    </source>
</reference>
<dbReference type="UniPathway" id="UPA00056">
    <property type="reaction ID" value="UER00095"/>
</dbReference>
<comment type="pathway">
    <text evidence="2 7">Isoprenoid biosynthesis; isopentenyl diphosphate biosynthesis via DXP pathway; isopentenyl diphosphate from 1-deoxy-D-xylulose 5-phosphate: step 4/6.</text>
</comment>
<comment type="caution">
    <text evidence="10">The sequence shown here is derived from an EMBL/GenBank/DDBJ whole genome shotgun (WGS) entry which is preliminary data.</text>
</comment>
<dbReference type="EC" id="4.6.1.12" evidence="3 7"/>
<name>A0A1V4AXK1_9BACT</name>
<comment type="cofactor">
    <cofactor evidence="7">
        <name>a divalent metal cation</name>
        <dbReference type="ChEBI" id="CHEBI:60240"/>
    </cofactor>
    <text evidence="7">Binds 1 divalent metal cation per subunit.</text>
</comment>
<feature type="binding site" evidence="7">
    <location>
        <begin position="132"/>
        <end position="135"/>
    </location>
    <ligand>
        <name>4-CDP-2-C-methyl-D-erythritol 2-phosphate</name>
        <dbReference type="ChEBI" id="CHEBI:57919"/>
    </ligand>
</feature>
<feature type="binding site" evidence="7">
    <location>
        <begin position="61"/>
        <end position="65"/>
    </location>
    <ligand>
        <name>4-CDP-2-C-methyl-D-erythritol 2-phosphate</name>
        <dbReference type="ChEBI" id="CHEBI:57919"/>
    </ligand>
</feature>
<feature type="site" description="Transition state stabilizer" evidence="7">
    <location>
        <position position="133"/>
    </location>
</feature>
<dbReference type="PROSITE" id="PS01350">
    <property type="entry name" value="ISPF"/>
    <property type="match status" value="1"/>
</dbReference>
<protein>
    <recommendedName>
        <fullName evidence="3 7">2-C-methyl-D-erythritol 2,4-cyclodiphosphate synthase</fullName>
        <shortName evidence="7">MECDP-synthase</shortName>
        <shortName evidence="7">MECPP-synthase</shortName>
        <shortName evidence="7">MECPS</shortName>
        <ecNumber evidence="3 7">4.6.1.12</ecNumber>
    </recommendedName>
</protein>
<dbReference type="HAMAP" id="MF_00107">
    <property type="entry name" value="IspF"/>
    <property type="match status" value="1"/>
</dbReference>
<keyword evidence="5 7" id="KW-0414">Isoprene biosynthesis</keyword>
<feature type="site" description="Transition state stabilizer" evidence="7">
    <location>
        <position position="34"/>
    </location>
</feature>
<evidence type="ECO:0000256" key="3">
    <source>
        <dbReference type="ARBA" id="ARBA00012579"/>
    </source>
</evidence>
<evidence type="ECO:0000256" key="2">
    <source>
        <dbReference type="ARBA" id="ARBA00004709"/>
    </source>
</evidence>
<dbReference type="STRING" id="1004156.AYP45_01325"/>
<feature type="binding site" evidence="7">
    <location>
        <position position="8"/>
    </location>
    <ligand>
        <name>a divalent metal cation</name>
        <dbReference type="ChEBI" id="CHEBI:60240"/>
    </ligand>
</feature>
<dbReference type="GO" id="GO:0008685">
    <property type="term" value="F:2-C-methyl-D-erythritol 2,4-cyclodiphosphate synthase activity"/>
    <property type="evidence" value="ECO:0007669"/>
    <property type="project" value="UniProtKB-UniRule"/>
</dbReference>
<dbReference type="PANTHER" id="PTHR43181:SF1">
    <property type="entry name" value="2-C-METHYL-D-ERYTHRITOL 2,4-CYCLODIPHOSPHATE SYNTHASE, CHLOROPLASTIC"/>
    <property type="match status" value="1"/>
</dbReference>
<proteinExistence type="inferred from homology"/>
<dbReference type="Pfam" id="PF02542">
    <property type="entry name" value="YgbB"/>
    <property type="match status" value="1"/>
</dbReference>
<dbReference type="InterPro" id="IPR020555">
    <property type="entry name" value="MECDP_synthase_CS"/>
</dbReference>
<dbReference type="SUPFAM" id="SSF69765">
    <property type="entry name" value="IpsF-like"/>
    <property type="match status" value="1"/>
</dbReference>
<dbReference type="AlphaFoldDB" id="A0A1V4AXK1"/>
<dbReference type="NCBIfam" id="TIGR00151">
    <property type="entry name" value="ispF"/>
    <property type="match status" value="1"/>
</dbReference>
<comment type="caution">
    <text evidence="7">Lacks conserved residue(s) required for the propagation of feature annotation.</text>
</comment>
<feature type="binding site" evidence="7">
    <location>
        <position position="10"/>
    </location>
    <ligand>
        <name>a divalent metal cation</name>
        <dbReference type="ChEBI" id="CHEBI:60240"/>
    </ligand>
</feature>
<evidence type="ECO:0000256" key="6">
    <source>
        <dbReference type="ARBA" id="ARBA00023239"/>
    </source>
</evidence>
<feature type="binding site" evidence="7">
    <location>
        <position position="42"/>
    </location>
    <ligand>
        <name>a divalent metal cation</name>
        <dbReference type="ChEBI" id="CHEBI:60240"/>
    </ligand>
</feature>
<sequence>MRFGIGYDIHKLVENRKLVLGGVEFDYHLGLLGHSDADVVLHAICDALLGAAALGDIGEHFPDTDPKWKGVSSKLFLLKVAELLKERRYRVNNVDVMILAQKPKLGQKKLEMKKNIAEWLCVDVGRVNIKATTMEGVDAIGRGEAIAAQAIASLCEDL</sequence>
<dbReference type="InterPro" id="IPR036571">
    <property type="entry name" value="MECDP_synthase_sf"/>
</dbReference>
<dbReference type="GO" id="GO:0019288">
    <property type="term" value="P:isopentenyl diphosphate biosynthetic process, methylerythritol 4-phosphate pathway"/>
    <property type="evidence" value="ECO:0007669"/>
    <property type="project" value="UniProtKB-UniRule"/>
</dbReference>
<evidence type="ECO:0000313" key="11">
    <source>
        <dbReference type="Proteomes" id="UP000189681"/>
    </source>
</evidence>
<evidence type="ECO:0000256" key="5">
    <source>
        <dbReference type="ARBA" id="ARBA00023229"/>
    </source>
</evidence>
<comment type="function">
    <text evidence="7">Involved in the biosynthesis of isopentenyl diphosphate (IPP) and dimethylallyl diphosphate (DMAPP), two major building blocks of isoprenoid compounds. Catalyzes the conversion of 4-diphosphocytidyl-2-C-methyl-D-erythritol 2-phosphate (CDP-ME2P) to 2-C-methyl-D-erythritol 2,4-cyclodiphosphate (ME-CPP) with a corresponding release of cytidine 5-monophosphate (CMP).</text>
</comment>
<feature type="binding site" evidence="7">
    <location>
        <begin position="8"/>
        <end position="10"/>
    </location>
    <ligand>
        <name>4-CDP-2-C-methyl-D-erythritol 2-phosphate</name>
        <dbReference type="ChEBI" id="CHEBI:57919"/>
    </ligand>
</feature>
<comment type="subunit">
    <text evidence="7">Homotrimer.</text>
</comment>
<dbReference type="Gene3D" id="3.30.1330.50">
    <property type="entry name" value="2-C-methyl-D-erythritol 2,4-cyclodiphosphate synthase"/>
    <property type="match status" value="1"/>
</dbReference>
<dbReference type="CDD" id="cd00554">
    <property type="entry name" value="MECDP_synthase"/>
    <property type="match status" value="1"/>
</dbReference>
<comment type="similarity">
    <text evidence="7 8">Belongs to the IspF family.</text>
</comment>
<dbReference type="EMBL" id="AYTS01000013">
    <property type="protein sequence ID" value="OOP57801.1"/>
    <property type="molecule type" value="Genomic_DNA"/>
</dbReference>
<dbReference type="GO" id="GO:0046872">
    <property type="term" value="F:metal ion binding"/>
    <property type="evidence" value="ECO:0007669"/>
    <property type="project" value="UniProtKB-KW"/>
</dbReference>
<comment type="catalytic activity">
    <reaction evidence="1 7 8">
        <text>4-CDP-2-C-methyl-D-erythritol 2-phosphate = 2-C-methyl-D-erythritol 2,4-cyclic diphosphate + CMP</text>
        <dbReference type="Rhea" id="RHEA:23864"/>
        <dbReference type="ChEBI" id="CHEBI:57919"/>
        <dbReference type="ChEBI" id="CHEBI:58483"/>
        <dbReference type="ChEBI" id="CHEBI:60377"/>
        <dbReference type="EC" id="4.6.1.12"/>
    </reaction>
</comment>
<evidence type="ECO:0000256" key="8">
    <source>
        <dbReference type="RuleBase" id="RU004395"/>
    </source>
</evidence>
<dbReference type="GO" id="GO:0016114">
    <property type="term" value="P:terpenoid biosynthetic process"/>
    <property type="evidence" value="ECO:0007669"/>
    <property type="project" value="InterPro"/>
</dbReference>
<feature type="domain" description="2-C-methyl-D-erythritol 2,4-cyclodiphosphate synthase" evidence="9">
    <location>
        <begin position="1"/>
        <end position="154"/>
    </location>
</feature>
<dbReference type="FunFam" id="3.30.1330.50:FF:000003">
    <property type="entry name" value="2-C-methyl-D-erythritol 2,4-cyclodiphosphate synthase"/>
    <property type="match status" value="1"/>
</dbReference>
<accession>A0A1V4AXK1</accession>
<organism evidence="10 11">
    <name type="scientific">Candidatus Brocadia carolinensis</name>
    <dbReference type="NCBI Taxonomy" id="1004156"/>
    <lineage>
        <taxon>Bacteria</taxon>
        <taxon>Pseudomonadati</taxon>
        <taxon>Planctomycetota</taxon>
        <taxon>Candidatus Brocadiia</taxon>
        <taxon>Candidatus Brocadiales</taxon>
        <taxon>Candidatus Brocadiaceae</taxon>
        <taxon>Candidatus Brocadia</taxon>
    </lineage>
</organism>
<feature type="binding site" evidence="7">
    <location>
        <begin position="34"/>
        <end position="35"/>
    </location>
    <ligand>
        <name>4-CDP-2-C-methyl-D-erythritol 2-phosphate</name>
        <dbReference type="ChEBI" id="CHEBI:57919"/>
    </ligand>
</feature>
<keyword evidence="6 7" id="KW-0456">Lyase</keyword>
<feature type="binding site" evidence="7">
    <location>
        <begin position="56"/>
        <end position="58"/>
    </location>
    <ligand>
        <name>4-CDP-2-C-methyl-D-erythritol 2-phosphate</name>
        <dbReference type="ChEBI" id="CHEBI:57919"/>
    </ligand>
</feature>
<evidence type="ECO:0000256" key="1">
    <source>
        <dbReference type="ARBA" id="ARBA00000200"/>
    </source>
</evidence>
<evidence type="ECO:0000313" key="10">
    <source>
        <dbReference type="EMBL" id="OOP57801.1"/>
    </source>
</evidence>
<dbReference type="Proteomes" id="UP000189681">
    <property type="component" value="Unassembled WGS sequence"/>
</dbReference>
<evidence type="ECO:0000256" key="7">
    <source>
        <dbReference type="HAMAP-Rule" id="MF_00107"/>
    </source>
</evidence>